<dbReference type="Proteomes" id="UP000076476">
    <property type="component" value="Unassembled WGS sequence"/>
</dbReference>
<dbReference type="PANTHER" id="PTHR31632">
    <property type="entry name" value="IRON TRANSPORTER FTH1"/>
    <property type="match status" value="1"/>
</dbReference>
<feature type="transmembrane region" description="Helical" evidence="7">
    <location>
        <begin position="546"/>
        <end position="572"/>
    </location>
</feature>
<name>A0A165YDI6_9BACI</name>
<comment type="similarity">
    <text evidence="2">Belongs to the oxidase-dependent Fe transporter (OFeT) (TC 9.A.10.1) family.</text>
</comment>
<feature type="transmembrane region" description="Helical" evidence="7">
    <location>
        <begin position="433"/>
        <end position="451"/>
    </location>
</feature>
<evidence type="ECO:0000256" key="3">
    <source>
        <dbReference type="ARBA" id="ARBA00022692"/>
    </source>
</evidence>
<accession>A0A165YDI6</accession>
<keyword evidence="6" id="KW-0175">Coiled coil</keyword>
<comment type="subcellular location">
    <subcellularLocation>
        <location evidence="1">Membrane</location>
        <topology evidence="1">Multi-pass membrane protein</topology>
    </subcellularLocation>
</comment>
<dbReference type="STRING" id="33936.AZI98_05190"/>
<organism evidence="9 10">
    <name type="scientific">Aeribacillus pallidus</name>
    <dbReference type="NCBI Taxonomy" id="33936"/>
    <lineage>
        <taxon>Bacteria</taxon>
        <taxon>Bacillati</taxon>
        <taxon>Bacillota</taxon>
        <taxon>Bacilli</taxon>
        <taxon>Bacillales</taxon>
        <taxon>Bacillaceae</taxon>
        <taxon>Aeribacillus</taxon>
    </lineage>
</organism>
<dbReference type="EMBL" id="LWBR01000013">
    <property type="protein sequence ID" value="KZN96963.1"/>
    <property type="molecule type" value="Genomic_DNA"/>
</dbReference>
<keyword evidence="3 7" id="KW-0812">Transmembrane</keyword>
<evidence type="ECO:0000256" key="5">
    <source>
        <dbReference type="ARBA" id="ARBA00023136"/>
    </source>
</evidence>
<evidence type="ECO:0000313" key="9">
    <source>
        <dbReference type="EMBL" id="KZN96963.1"/>
    </source>
</evidence>
<dbReference type="OrthoDB" id="8215804at2"/>
<feature type="chain" id="PRO_5007869291" evidence="8">
    <location>
        <begin position="26"/>
        <end position="585"/>
    </location>
</feature>
<reference evidence="9 10" key="1">
    <citation type="submission" date="2016-04" db="EMBL/GenBank/DDBJ databases">
        <title>Draft genome sequence of Aeribacillus pallidus 8m3 from petroleum reservoir.</title>
        <authorList>
            <person name="Poltaraus A.B."/>
            <person name="Nazina T.N."/>
            <person name="Tourova T.P."/>
            <person name="Malakho S.M."/>
            <person name="Korshunova A.V."/>
            <person name="Sokolova D.S."/>
        </authorList>
    </citation>
    <scope>NUCLEOTIDE SEQUENCE [LARGE SCALE GENOMIC DNA]</scope>
    <source>
        <strain evidence="9 10">8m3</strain>
    </source>
</reference>
<dbReference type="GO" id="GO:0033573">
    <property type="term" value="C:high-affinity iron permease complex"/>
    <property type="evidence" value="ECO:0007669"/>
    <property type="project" value="InterPro"/>
</dbReference>
<dbReference type="PANTHER" id="PTHR31632:SF2">
    <property type="entry name" value="PLASMA MEMBRANE IRON PERMEASE"/>
    <property type="match status" value="1"/>
</dbReference>
<comment type="caution">
    <text evidence="9">The sequence shown here is derived from an EMBL/GenBank/DDBJ whole genome shotgun (WGS) entry which is preliminary data.</text>
</comment>
<feature type="coiled-coil region" evidence="6">
    <location>
        <begin position="73"/>
        <end position="114"/>
    </location>
</feature>
<keyword evidence="8" id="KW-0732">Signal</keyword>
<keyword evidence="5 7" id="KW-0472">Membrane</keyword>
<evidence type="ECO:0000256" key="4">
    <source>
        <dbReference type="ARBA" id="ARBA00022989"/>
    </source>
</evidence>
<sequence length="585" mass="65154">MYKKLGLIAFAILFTMGIFSNKAVAAENLDDLYVLIGDAIMKTKEANWDVVQDNLEQFSQQWNEVKAVDSKKTAEVDKQLKNAKNALAQSEKDATKISENLSALSKALTSYEEEQNPTDPQKEKEKLKQMYQFIDEIEKMIQNNNFDQAAMKYQQLLSTWTANENIVRTESVVSYGEIETQLALLRISLTQTPPDREKALKSLKDLTASVENFLSGKNVGKSAGNEYTLSDVTDLLEKSVQSLKDHNPSEASEHLNKILLIWPVVEGEVRTKDYSLYNRMETEIPSAISLLQSDNKNVEKAQTMISELYDSLQLIAAKTSYTYIDAMLILLREGFEALLIIAGLLSFLKKTNHADKQGWIWIGVLCGIISSAILAVVMNMFFSKITVAGSRESIEGIVGITAVVMMLTVGAWLHKKSNIAHWNQYIKEHLGHALAKGSLFSMALLSFLSIFREGAETIIFYAGMAPSMEISQLILGIAIAMAILVILGFIIIRFSSAIPVRPFFMGATLLIYVLSFKMLGISIHAMQIANTLPTHSLPNVPYIEPIGFYPTIETVVPQLLLILIIIGVTMYVKKTAVNEKAVVEK</sequence>
<evidence type="ECO:0000256" key="2">
    <source>
        <dbReference type="ARBA" id="ARBA00008333"/>
    </source>
</evidence>
<evidence type="ECO:0000256" key="6">
    <source>
        <dbReference type="SAM" id="Coils"/>
    </source>
</evidence>
<dbReference type="AlphaFoldDB" id="A0A165YDI6"/>
<dbReference type="GO" id="GO:0015093">
    <property type="term" value="F:ferrous iron transmembrane transporter activity"/>
    <property type="evidence" value="ECO:0007669"/>
    <property type="project" value="TreeGrafter"/>
</dbReference>
<feature type="transmembrane region" description="Helical" evidence="7">
    <location>
        <begin position="359"/>
        <end position="382"/>
    </location>
</feature>
<protein>
    <submittedName>
        <fullName evidence="9">Uncharacterized protein</fullName>
    </submittedName>
</protein>
<feature type="transmembrane region" description="Helical" evidence="7">
    <location>
        <begin position="326"/>
        <end position="347"/>
    </location>
</feature>
<dbReference type="InterPro" id="IPR004923">
    <property type="entry name" value="FTR1/Fip1/EfeU"/>
</dbReference>
<feature type="transmembrane region" description="Helical" evidence="7">
    <location>
        <begin position="504"/>
        <end position="526"/>
    </location>
</feature>
<evidence type="ECO:0000256" key="7">
    <source>
        <dbReference type="SAM" id="Phobius"/>
    </source>
</evidence>
<evidence type="ECO:0000256" key="8">
    <source>
        <dbReference type="SAM" id="SignalP"/>
    </source>
</evidence>
<evidence type="ECO:0000256" key="1">
    <source>
        <dbReference type="ARBA" id="ARBA00004141"/>
    </source>
</evidence>
<evidence type="ECO:0000313" key="10">
    <source>
        <dbReference type="Proteomes" id="UP000076476"/>
    </source>
</evidence>
<keyword evidence="4 7" id="KW-1133">Transmembrane helix</keyword>
<feature type="signal peptide" evidence="8">
    <location>
        <begin position="1"/>
        <end position="25"/>
    </location>
</feature>
<dbReference type="Pfam" id="PF03239">
    <property type="entry name" value="FTR1"/>
    <property type="match status" value="1"/>
</dbReference>
<keyword evidence="10" id="KW-1185">Reference proteome</keyword>
<proteinExistence type="inferred from homology"/>
<gene>
    <name evidence="9" type="ORF">AZI98_05190</name>
</gene>
<feature type="transmembrane region" description="Helical" evidence="7">
    <location>
        <begin position="394"/>
        <end position="413"/>
    </location>
</feature>
<feature type="transmembrane region" description="Helical" evidence="7">
    <location>
        <begin position="471"/>
        <end position="492"/>
    </location>
</feature>
<dbReference type="RefSeq" id="WP_063387220.1">
    <property type="nucleotide sequence ID" value="NZ_LWBR01000013.1"/>
</dbReference>